<feature type="domain" description="ParB/Spo0J HTH" evidence="1">
    <location>
        <begin position="113"/>
        <end position="193"/>
    </location>
</feature>
<protein>
    <submittedName>
        <fullName evidence="2">Chromosome partitioning protein ParB</fullName>
    </submittedName>
</protein>
<accession>A0A1D8AFH1</accession>
<dbReference type="InterPro" id="IPR050336">
    <property type="entry name" value="Chromosome_partition/occlusion"/>
</dbReference>
<dbReference type="SUPFAM" id="SSF109709">
    <property type="entry name" value="KorB DNA-binding domain-like"/>
    <property type="match status" value="1"/>
</dbReference>
<geneLocation type="plasmid" evidence="2 3">
    <name>pSA2</name>
</geneLocation>
<dbReference type="Gene3D" id="1.10.10.2830">
    <property type="match status" value="1"/>
</dbReference>
<dbReference type="GO" id="GO:0005694">
    <property type="term" value="C:chromosome"/>
    <property type="evidence" value="ECO:0007669"/>
    <property type="project" value="TreeGrafter"/>
</dbReference>
<evidence type="ECO:0000259" key="1">
    <source>
        <dbReference type="Pfam" id="PF17762"/>
    </source>
</evidence>
<dbReference type="Pfam" id="PF17762">
    <property type="entry name" value="HTH_ParB"/>
    <property type="match status" value="1"/>
</dbReference>
<dbReference type="OrthoDB" id="9813122at2"/>
<dbReference type="PANTHER" id="PTHR33375:SF7">
    <property type="entry name" value="CHROMOSOME 2-PARTITIONING PROTEIN PARB-RELATED"/>
    <property type="match status" value="1"/>
</dbReference>
<dbReference type="RefSeq" id="WP_008827956.1">
    <property type="nucleotide sequence ID" value="NZ_CP017077.1"/>
</dbReference>
<dbReference type="AlphaFoldDB" id="A0A1D8AFH1"/>
<organism evidence="2 3">
    <name type="scientific">Novosphingobium resinovorum</name>
    <dbReference type="NCBI Taxonomy" id="158500"/>
    <lineage>
        <taxon>Bacteria</taxon>
        <taxon>Pseudomonadati</taxon>
        <taxon>Pseudomonadota</taxon>
        <taxon>Alphaproteobacteria</taxon>
        <taxon>Sphingomonadales</taxon>
        <taxon>Sphingomonadaceae</taxon>
        <taxon>Novosphingobium</taxon>
    </lineage>
</organism>
<name>A0A1D8AFH1_9SPHN</name>
<dbReference type="InterPro" id="IPR041468">
    <property type="entry name" value="HTH_ParB/Spo0J"/>
</dbReference>
<keyword evidence="2" id="KW-0614">Plasmid</keyword>
<gene>
    <name evidence="2" type="ORF">BES08_29160</name>
</gene>
<dbReference type="KEGG" id="nre:BES08_29160"/>
<sequence>MTQPAIEYARAVDCFKSPNNVRTQSDSIADAELEANIAETGIILENLIGVRTTRGAFKGKVEIYGGGRRLDAVLANITKAVLDEDFMVPVLVAKNARDAIEMSLTENYFHLPMNPADECCAFRSIIEREKKTPADLAKRFGKTEKFVLGRLRLANLAAPIFEALRHGEIGIEIAKAYATTADQDRQAKVFEQLTGGYYANNVNEIRRNLASGSYNGADPKALLVGSEAYQAAGGRIEQDLFSDAATERWLDGDIVERLAEEALHKAAEALRERDGFAEVRIVAATSVPYSTTYRLREMQPEPRELTEVEVAREAEIQAEMEAIEREAQDAPEYTEEQATRFDQLSQELDAFGEVTADLTPAQKAGAIAYLVIGGDGTPALHHEYFHVEEGEAFDASETVLLDEGDEGDETATGGGHDDGEVDEDAATALTFSNRQRDELATMKTEMLRLFIASDPAFALDLGTFIMIDKASREGWSGMPSELRAYAPSPRVSGFVSGTPASQQWDALDGGLDRSWLDHDAMEARYDAFCALDGEARAAWLGWVIARTMHAVPHGEAGSGFLDHLGTKLAIDVAAWWRPTASNFFDRLTKPKILGLFEAIGGPELSSRYSTSRKFDLSLSAEKLFAGDVLAEPEIKERARRWLPDAMRFGPEQMNGGDDCDDLIAEEPGAEAQTVTGAADEDGVIPFDEAA</sequence>
<dbReference type="Proteomes" id="UP000094626">
    <property type="component" value="Plasmid pSA2"/>
</dbReference>
<dbReference type="CDD" id="cd16406">
    <property type="entry name" value="ParB_N_like"/>
    <property type="match status" value="1"/>
</dbReference>
<dbReference type="EMBL" id="CP017077">
    <property type="protein sequence ID" value="AOR80866.1"/>
    <property type="molecule type" value="Genomic_DNA"/>
</dbReference>
<dbReference type="GO" id="GO:0007059">
    <property type="term" value="P:chromosome segregation"/>
    <property type="evidence" value="ECO:0007669"/>
    <property type="project" value="TreeGrafter"/>
</dbReference>
<reference evidence="3" key="1">
    <citation type="journal article" date="2017" name="J. Biotechnol.">
        <title>Complete genome sequence of Novosphingobium resinovorum SA1, a versatile xenobiotic-degrading bacterium capable of utilizing sulfanilic acid.</title>
        <authorList>
            <person name="Hegedus B."/>
            <person name="Kos P.B."/>
            <person name="Balint B."/>
            <person name="Maroti G."/>
            <person name="Gan H.M."/>
            <person name="Perei K."/>
            <person name="Rakhely G."/>
        </authorList>
    </citation>
    <scope>NUCLEOTIDE SEQUENCE [LARGE SCALE GENOMIC DNA]</scope>
    <source>
        <strain evidence="3">SA1</strain>
    </source>
</reference>
<proteinExistence type="predicted"/>
<evidence type="ECO:0000313" key="2">
    <source>
        <dbReference type="EMBL" id="AOR80866.1"/>
    </source>
</evidence>
<dbReference type="PANTHER" id="PTHR33375">
    <property type="entry name" value="CHROMOSOME-PARTITIONING PROTEIN PARB-RELATED"/>
    <property type="match status" value="1"/>
</dbReference>
<keyword evidence="3" id="KW-1185">Reference proteome</keyword>
<evidence type="ECO:0000313" key="3">
    <source>
        <dbReference type="Proteomes" id="UP000094626"/>
    </source>
</evidence>